<dbReference type="NCBIfam" id="NF002879">
    <property type="entry name" value="PRK03333.1"/>
    <property type="match status" value="1"/>
</dbReference>
<dbReference type="PANTHER" id="PTHR10695:SF46">
    <property type="entry name" value="BIFUNCTIONAL COENZYME A SYNTHASE-RELATED"/>
    <property type="match status" value="1"/>
</dbReference>
<name>A0A6J6FZ32_9ZZZZ</name>
<evidence type="ECO:0000256" key="7">
    <source>
        <dbReference type="ARBA" id="ARBA00022993"/>
    </source>
</evidence>
<dbReference type="EMBL" id="CAEZUL010000019">
    <property type="protein sequence ID" value="CAB4593600.1"/>
    <property type="molecule type" value="Genomic_DNA"/>
</dbReference>
<dbReference type="AlphaFoldDB" id="A0A6J6FZ32"/>
<keyword evidence="6" id="KW-0067">ATP-binding</keyword>
<gene>
    <name evidence="8" type="ORF">UFOPK1808_00299</name>
    <name evidence="9" type="ORF">UFOPK1889_00363</name>
</gene>
<keyword evidence="2" id="KW-0963">Cytoplasm</keyword>
<evidence type="ECO:0000256" key="3">
    <source>
        <dbReference type="ARBA" id="ARBA00022679"/>
    </source>
</evidence>
<keyword evidence="4" id="KW-0547">Nucleotide-binding</keyword>
<dbReference type="GO" id="GO:0015937">
    <property type="term" value="P:coenzyme A biosynthetic process"/>
    <property type="evidence" value="ECO:0007669"/>
    <property type="project" value="UniProtKB-KW"/>
</dbReference>
<dbReference type="InterPro" id="IPR027417">
    <property type="entry name" value="P-loop_NTPase"/>
</dbReference>
<evidence type="ECO:0000256" key="6">
    <source>
        <dbReference type="ARBA" id="ARBA00022840"/>
    </source>
</evidence>
<reference evidence="8" key="1">
    <citation type="submission" date="2020-05" db="EMBL/GenBank/DDBJ databases">
        <authorList>
            <person name="Chiriac C."/>
            <person name="Salcher M."/>
            <person name="Ghai R."/>
            <person name="Kavagutti S V."/>
        </authorList>
    </citation>
    <scope>NUCLEOTIDE SEQUENCE</scope>
</reference>
<evidence type="ECO:0000256" key="5">
    <source>
        <dbReference type="ARBA" id="ARBA00022777"/>
    </source>
</evidence>
<dbReference type="Pfam" id="PF01121">
    <property type="entry name" value="CoaE"/>
    <property type="match status" value="1"/>
</dbReference>
<dbReference type="HAMAP" id="MF_00376">
    <property type="entry name" value="Dephospho_CoA_kinase"/>
    <property type="match status" value="1"/>
</dbReference>
<dbReference type="SUPFAM" id="SSF52540">
    <property type="entry name" value="P-loop containing nucleoside triphosphate hydrolases"/>
    <property type="match status" value="1"/>
</dbReference>
<organism evidence="8">
    <name type="scientific">freshwater metagenome</name>
    <dbReference type="NCBI Taxonomy" id="449393"/>
    <lineage>
        <taxon>unclassified sequences</taxon>
        <taxon>metagenomes</taxon>
        <taxon>ecological metagenomes</taxon>
    </lineage>
</organism>
<dbReference type="GO" id="GO:0004140">
    <property type="term" value="F:dephospho-CoA kinase activity"/>
    <property type="evidence" value="ECO:0007669"/>
    <property type="project" value="InterPro"/>
</dbReference>
<sequence length="210" mass="22232">MILLGLTGGIGSGKSTVSALLASRGAVIIDADAIARELQAPGQPLLVTLAERFGASLIDESGALDRAALASIVFADPEALKDLNKIVHPAIAVEMDRRMKEQRETDNVVVLDIPLLAENPRTGLSGVVVVDVPVDVAVSRLVEFRGMTEDDARARIAKQATRDERRAIADQVIDNSGELSALSDQVEAVWQWAVTLPPAADDAGNRVPTP</sequence>
<keyword evidence="3" id="KW-0808">Transferase</keyword>
<proteinExistence type="inferred from homology"/>
<dbReference type="EMBL" id="CAEZUZ010000039">
    <property type="protein sequence ID" value="CAB4612243.1"/>
    <property type="molecule type" value="Genomic_DNA"/>
</dbReference>
<protein>
    <submittedName>
        <fullName evidence="8">Unannotated protein</fullName>
    </submittedName>
</protein>
<dbReference type="InterPro" id="IPR001977">
    <property type="entry name" value="Depp_CoAkinase"/>
</dbReference>
<accession>A0A6J6FZ32</accession>
<evidence type="ECO:0000256" key="4">
    <source>
        <dbReference type="ARBA" id="ARBA00022741"/>
    </source>
</evidence>
<dbReference type="CDD" id="cd02022">
    <property type="entry name" value="DPCK"/>
    <property type="match status" value="1"/>
</dbReference>
<comment type="similarity">
    <text evidence="1">Belongs to the CoaE family.</text>
</comment>
<dbReference type="NCBIfam" id="TIGR00152">
    <property type="entry name" value="dephospho-CoA kinase"/>
    <property type="match status" value="1"/>
</dbReference>
<dbReference type="PANTHER" id="PTHR10695">
    <property type="entry name" value="DEPHOSPHO-COA KINASE-RELATED"/>
    <property type="match status" value="1"/>
</dbReference>
<dbReference type="GO" id="GO:0005524">
    <property type="term" value="F:ATP binding"/>
    <property type="evidence" value="ECO:0007669"/>
    <property type="project" value="UniProtKB-KW"/>
</dbReference>
<keyword evidence="5" id="KW-0418">Kinase</keyword>
<evidence type="ECO:0000256" key="2">
    <source>
        <dbReference type="ARBA" id="ARBA00022490"/>
    </source>
</evidence>
<keyword evidence="7" id="KW-0173">Coenzyme A biosynthesis</keyword>
<evidence type="ECO:0000256" key="1">
    <source>
        <dbReference type="ARBA" id="ARBA00009018"/>
    </source>
</evidence>
<dbReference type="PROSITE" id="PS51219">
    <property type="entry name" value="DPCK"/>
    <property type="match status" value="1"/>
</dbReference>
<evidence type="ECO:0000313" key="8">
    <source>
        <dbReference type="EMBL" id="CAB4593600.1"/>
    </source>
</evidence>
<dbReference type="Gene3D" id="3.40.50.300">
    <property type="entry name" value="P-loop containing nucleotide triphosphate hydrolases"/>
    <property type="match status" value="1"/>
</dbReference>
<evidence type="ECO:0000313" key="9">
    <source>
        <dbReference type="EMBL" id="CAB4612243.1"/>
    </source>
</evidence>
<dbReference type="FunFam" id="3.40.50.300:FF:000991">
    <property type="entry name" value="Dephospho-CoA kinase"/>
    <property type="match status" value="1"/>
</dbReference>